<accession>A0A562J2Y9</accession>
<dbReference type="Pfam" id="PF13432">
    <property type="entry name" value="TPR_16"/>
    <property type="match status" value="1"/>
</dbReference>
<reference evidence="4 5" key="1">
    <citation type="submission" date="2019-07" db="EMBL/GenBank/DDBJ databases">
        <title>Genomic Encyclopedia of Type Strains, Phase I: the one thousand microbial genomes (KMG-I) project.</title>
        <authorList>
            <person name="Kyrpides N."/>
        </authorList>
    </citation>
    <scope>NUCLEOTIDE SEQUENCE [LARGE SCALE GENOMIC DNA]</scope>
    <source>
        <strain evidence="4 5">DSM 13558</strain>
    </source>
</reference>
<dbReference type="AlphaFoldDB" id="A0A562J2Y9"/>
<name>A0A562J2Y9_9FIRM</name>
<dbReference type="InterPro" id="IPR019734">
    <property type="entry name" value="TPR_rpt"/>
</dbReference>
<evidence type="ECO:0000256" key="3">
    <source>
        <dbReference type="PROSITE-ProRule" id="PRU00339"/>
    </source>
</evidence>
<dbReference type="PROSITE" id="PS50005">
    <property type="entry name" value="TPR"/>
    <property type="match status" value="3"/>
</dbReference>
<dbReference type="SUPFAM" id="SSF48452">
    <property type="entry name" value="TPR-like"/>
    <property type="match status" value="2"/>
</dbReference>
<dbReference type="Pfam" id="PF00515">
    <property type="entry name" value="TPR_1"/>
    <property type="match status" value="1"/>
</dbReference>
<feature type="repeat" description="TPR" evidence="3">
    <location>
        <begin position="264"/>
        <end position="297"/>
    </location>
</feature>
<dbReference type="PANTHER" id="PTHR44858:SF1">
    <property type="entry name" value="UDP-N-ACETYLGLUCOSAMINE--PEPTIDE N-ACETYLGLUCOSAMINYLTRANSFERASE SPINDLY-RELATED"/>
    <property type="match status" value="1"/>
</dbReference>
<dbReference type="InterPro" id="IPR011990">
    <property type="entry name" value="TPR-like_helical_dom_sf"/>
</dbReference>
<gene>
    <name evidence="4" type="ORF">LY60_03324</name>
</gene>
<protein>
    <submittedName>
        <fullName evidence="4">Tetratricopeptide repeat protein</fullName>
    </submittedName>
</protein>
<evidence type="ECO:0000256" key="1">
    <source>
        <dbReference type="ARBA" id="ARBA00022737"/>
    </source>
</evidence>
<feature type="repeat" description="TPR" evidence="3">
    <location>
        <begin position="332"/>
        <end position="365"/>
    </location>
</feature>
<dbReference type="SMART" id="SM00028">
    <property type="entry name" value="TPR"/>
    <property type="match status" value="5"/>
</dbReference>
<proteinExistence type="predicted"/>
<comment type="caution">
    <text evidence="4">The sequence shown here is derived from an EMBL/GenBank/DDBJ whole genome shotgun (WGS) entry which is preliminary data.</text>
</comment>
<organism evidence="4 5">
    <name type="scientific">Sedimentibacter saalensis</name>
    <dbReference type="NCBI Taxonomy" id="130788"/>
    <lineage>
        <taxon>Bacteria</taxon>
        <taxon>Bacillati</taxon>
        <taxon>Bacillota</taxon>
        <taxon>Tissierellia</taxon>
        <taxon>Sedimentibacter</taxon>
    </lineage>
</organism>
<sequence length="380" mass="44713">MNKKDKYFQDSFTKKRNDISFIDLRKGASISFKDKTYKTEKELPVPVRVEKLLEDIKKQNERDGITLNNIIDGIIFIQGTDPSFEYLKDYHEMLKELHFDIKPYIIYCINKFEGNETKDSVIYGKALVNIEENEKSCFVYASALEKMGVQLNEKGKDTISQYFFEEAHKYFEKALDYDDKFALSYYKLGYYYKRMQQYVKANLTWEKHQEVDDDPLRIDEIRNELISLKPYVDYERGYNLVLKERPEEALEFLLPLVKDFSGWWNLLFFIGLAYRSLGDYEIAETYFENVLKIDGSQKEAMNELGLCKICRKKYVEAEELFSTLLSIDPGNCEVFCNRAVALFYNNQIDRALEDIQTALKINPDDQVALAIKSEIEKSQQ</sequence>
<keyword evidence="2 3" id="KW-0802">TPR repeat</keyword>
<dbReference type="EMBL" id="VLKH01000013">
    <property type="protein sequence ID" value="TWH77558.1"/>
    <property type="molecule type" value="Genomic_DNA"/>
</dbReference>
<evidence type="ECO:0000256" key="2">
    <source>
        <dbReference type="ARBA" id="ARBA00022803"/>
    </source>
</evidence>
<dbReference type="OrthoDB" id="358807at2"/>
<keyword evidence="5" id="KW-1185">Reference proteome</keyword>
<feature type="repeat" description="TPR" evidence="3">
    <location>
        <begin position="298"/>
        <end position="331"/>
    </location>
</feature>
<dbReference type="RefSeq" id="WP_019229520.1">
    <property type="nucleotide sequence ID" value="NZ_DAMBUX010000037.1"/>
</dbReference>
<keyword evidence="1" id="KW-0677">Repeat</keyword>
<dbReference type="PANTHER" id="PTHR44858">
    <property type="entry name" value="TETRATRICOPEPTIDE REPEAT PROTEIN 6"/>
    <property type="match status" value="1"/>
</dbReference>
<evidence type="ECO:0000313" key="4">
    <source>
        <dbReference type="EMBL" id="TWH77558.1"/>
    </source>
</evidence>
<dbReference type="InterPro" id="IPR050498">
    <property type="entry name" value="Ycf3"/>
</dbReference>
<evidence type="ECO:0000313" key="5">
    <source>
        <dbReference type="Proteomes" id="UP000315343"/>
    </source>
</evidence>
<dbReference type="Proteomes" id="UP000315343">
    <property type="component" value="Unassembled WGS sequence"/>
</dbReference>
<dbReference type="Gene3D" id="1.25.40.10">
    <property type="entry name" value="Tetratricopeptide repeat domain"/>
    <property type="match status" value="2"/>
</dbReference>